<evidence type="ECO:0000256" key="6">
    <source>
        <dbReference type="ARBA" id="ARBA00023196"/>
    </source>
</evidence>
<dbReference type="RefSeq" id="WP_046143086.1">
    <property type="nucleotide sequence ID" value="NZ_LAJG01000021.1"/>
</dbReference>
<dbReference type="PROSITE" id="PS00389">
    <property type="entry name" value="ATPASE_DELTA"/>
    <property type="match status" value="1"/>
</dbReference>
<dbReference type="Gene3D" id="1.10.520.20">
    <property type="entry name" value="N-terminal domain of the delta subunit of the F1F0-ATP synthase"/>
    <property type="match status" value="1"/>
</dbReference>
<name>A0A0F5L9A3_9HYPH</name>
<dbReference type="GO" id="GO:0045259">
    <property type="term" value="C:proton-transporting ATP synthase complex"/>
    <property type="evidence" value="ECO:0007669"/>
    <property type="project" value="UniProtKB-KW"/>
</dbReference>
<evidence type="ECO:0000313" key="10">
    <source>
        <dbReference type="Proteomes" id="UP000033514"/>
    </source>
</evidence>
<evidence type="ECO:0000256" key="1">
    <source>
        <dbReference type="ARBA" id="ARBA00004370"/>
    </source>
</evidence>
<dbReference type="OrthoDB" id="9796185at2"/>
<comment type="subcellular location">
    <subcellularLocation>
        <location evidence="8">Cell membrane</location>
        <topology evidence="8">Peripheral membrane protein</topology>
    </subcellularLocation>
    <subcellularLocation>
        <location evidence="1">Membrane</location>
    </subcellularLocation>
</comment>
<evidence type="ECO:0000313" key="9">
    <source>
        <dbReference type="EMBL" id="KKB78928.1"/>
    </source>
</evidence>
<dbReference type="AlphaFoldDB" id="A0A0F5L9A3"/>
<evidence type="ECO:0000256" key="4">
    <source>
        <dbReference type="ARBA" id="ARBA00023065"/>
    </source>
</evidence>
<dbReference type="Pfam" id="PF00213">
    <property type="entry name" value="OSCP"/>
    <property type="match status" value="1"/>
</dbReference>
<accession>A0A0F5L9A3</accession>
<reference evidence="9 10" key="1">
    <citation type="submission" date="2015-03" db="EMBL/GenBank/DDBJ databases">
        <authorList>
            <person name="Hassan Y.I."/>
            <person name="Lepp D."/>
            <person name="Zhou T."/>
        </authorList>
    </citation>
    <scope>NUCLEOTIDE SEQUENCE [LARGE SCALE GENOMIC DNA]</scope>
    <source>
        <strain evidence="9 10">GH2-10</strain>
    </source>
</reference>
<sequence>MAAQNSVLTQIARPYASALFDLAQSENQLASVETGLSDISRLIGESDDFSRYLRSPVISGDTKASALNAILERAQVNPLVANFLRLVAKNGRLFALDAIIVGFRELAAAARGEMTAEVTSAAPLTAEQASALSETLKGKLGKTVTLNQFVDPSLIGGLQVKVGSQMIDSSIKTKLAAMKVAMKEVG</sequence>
<dbReference type="SUPFAM" id="SSF47928">
    <property type="entry name" value="N-terminal domain of the delta subunit of the F1F0-ATP synthase"/>
    <property type="match status" value="1"/>
</dbReference>
<dbReference type="HAMAP" id="MF_01416">
    <property type="entry name" value="ATP_synth_delta_bact"/>
    <property type="match status" value="1"/>
</dbReference>
<keyword evidence="4 8" id="KW-0406">Ion transport</keyword>
<dbReference type="PRINTS" id="PR00125">
    <property type="entry name" value="ATPASEDELTA"/>
</dbReference>
<dbReference type="STRING" id="361041.VW35_10695"/>
<keyword evidence="7 8" id="KW-0066">ATP synthesis</keyword>
<dbReference type="EMBL" id="LAJG01000021">
    <property type="protein sequence ID" value="KKB78928.1"/>
    <property type="molecule type" value="Genomic_DNA"/>
</dbReference>
<comment type="similarity">
    <text evidence="8">Belongs to the ATPase delta chain family.</text>
</comment>
<keyword evidence="2 8" id="KW-0813">Transport</keyword>
<dbReference type="PATRIC" id="fig|361041.3.peg.1505"/>
<organism evidence="9 10">
    <name type="scientific">Devosia soli</name>
    <dbReference type="NCBI Taxonomy" id="361041"/>
    <lineage>
        <taxon>Bacteria</taxon>
        <taxon>Pseudomonadati</taxon>
        <taxon>Pseudomonadota</taxon>
        <taxon>Alphaproteobacteria</taxon>
        <taxon>Hyphomicrobiales</taxon>
        <taxon>Devosiaceae</taxon>
        <taxon>Devosia</taxon>
    </lineage>
</organism>
<dbReference type="NCBIfam" id="NF004402">
    <property type="entry name" value="PRK05758.2-2"/>
    <property type="match status" value="1"/>
</dbReference>
<dbReference type="NCBIfam" id="TIGR01145">
    <property type="entry name" value="ATP_synt_delta"/>
    <property type="match status" value="1"/>
</dbReference>
<dbReference type="InterPro" id="IPR026015">
    <property type="entry name" value="ATP_synth_OSCP/delta_N_sf"/>
</dbReference>
<dbReference type="GO" id="GO:0046933">
    <property type="term" value="F:proton-transporting ATP synthase activity, rotational mechanism"/>
    <property type="evidence" value="ECO:0007669"/>
    <property type="project" value="UniProtKB-UniRule"/>
</dbReference>
<protein>
    <recommendedName>
        <fullName evidence="8">ATP synthase subunit delta</fullName>
    </recommendedName>
    <alternativeName>
        <fullName evidence="8">ATP synthase F(1) sector subunit delta</fullName>
    </alternativeName>
    <alternativeName>
        <fullName evidence="8">F-type ATPase subunit delta</fullName>
        <shortName evidence="8">F-ATPase subunit delta</shortName>
    </alternativeName>
</protein>
<dbReference type="PANTHER" id="PTHR11910">
    <property type="entry name" value="ATP SYNTHASE DELTA CHAIN"/>
    <property type="match status" value="1"/>
</dbReference>
<comment type="function">
    <text evidence="8">This protein is part of the stalk that links CF(0) to CF(1). It either transmits conformational changes from CF(0) to CF(1) or is implicated in proton conduction.</text>
</comment>
<keyword evidence="6 8" id="KW-0139">CF(1)</keyword>
<dbReference type="InterPro" id="IPR000711">
    <property type="entry name" value="ATPase_OSCP/dsu"/>
</dbReference>
<dbReference type="GO" id="GO:0005886">
    <property type="term" value="C:plasma membrane"/>
    <property type="evidence" value="ECO:0007669"/>
    <property type="project" value="UniProtKB-SubCell"/>
</dbReference>
<gene>
    <name evidence="8" type="primary">atpH</name>
    <name evidence="9" type="ORF">VW35_10695</name>
</gene>
<evidence type="ECO:0000256" key="7">
    <source>
        <dbReference type="ARBA" id="ARBA00023310"/>
    </source>
</evidence>
<keyword evidence="3 8" id="KW-0375">Hydrogen ion transport</keyword>
<evidence type="ECO:0000256" key="5">
    <source>
        <dbReference type="ARBA" id="ARBA00023136"/>
    </source>
</evidence>
<proteinExistence type="inferred from homology"/>
<dbReference type="InterPro" id="IPR020781">
    <property type="entry name" value="ATPase_OSCP/d_CS"/>
</dbReference>
<comment type="caution">
    <text evidence="9">The sequence shown here is derived from an EMBL/GenBank/DDBJ whole genome shotgun (WGS) entry which is preliminary data.</text>
</comment>
<evidence type="ECO:0000256" key="8">
    <source>
        <dbReference type="HAMAP-Rule" id="MF_01416"/>
    </source>
</evidence>
<dbReference type="NCBIfam" id="NF004406">
    <property type="entry name" value="PRK05758.3-2"/>
    <property type="match status" value="1"/>
</dbReference>
<keyword evidence="8" id="KW-1003">Cell membrane</keyword>
<comment type="function">
    <text evidence="8">F(1)F(0) ATP synthase produces ATP from ADP in the presence of a proton or sodium gradient. F-type ATPases consist of two structural domains, F(1) containing the extramembraneous catalytic core and F(0) containing the membrane proton channel, linked together by a central stalk and a peripheral stalk. During catalysis, ATP synthesis in the catalytic domain of F(1) is coupled via a rotary mechanism of the central stalk subunits to proton translocation.</text>
</comment>
<keyword evidence="5 8" id="KW-0472">Membrane</keyword>
<keyword evidence="10" id="KW-1185">Reference proteome</keyword>
<dbReference type="Proteomes" id="UP000033514">
    <property type="component" value="Unassembled WGS sequence"/>
</dbReference>
<evidence type="ECO:0000256" key="2">
    <source>
        <dbReference type="ARBA" id="ARBA00022448"/>
    </source>
</evidence>
<evidence type="ECO:0000256" key="3">
    <source>
        <dbReference type="ARBA" id="ARBA00022781"/>
    </source>
</evidence>